<proteinExistence type="predicted"/>
<dbReference type="EMBL" id="UYRT01080221">
    <property type="protein sequence ID" value="VDN22304.1"/>
    <property type="molecule type" value="Genomic_DNA"/>
</dbReference>
<gene>
    <name evidence="1" type="ORF">GPUH_LOCUS13439</name>
</gene>
<accession>A0A183DXJ8</accession>
<sequence length="66" mass="7381">MGNNEEKEDLMSEAEAVIMAINASDKDQLAELKEDPEFSEIIKQLQEDSNVDNYFLDEKGGLGEMA</sequence>
<protein>
    <submittedName>
        <fullName evidence="3">Peptide chain release factor 2</fullName>
    </submittedName>
</protein>
<name>A0A183DXJ8_9BILA</name>
<reference evidence="1 2" key="2">
    <citation type="submission" date="2018-11" db="EMBL/GenBank/DDBJ databases">
        <authorList>
            <consortium name="Pathogen Informatics"/>
        </authorList>
    </citation>
    <scope>NUCLEOTIDE SEQUENCE [LARGE SCALE GENOMIC DNA]</scope>
</reference>
<dbReference type="Proteomes" id="UP000271098">
    <property type="component" value="Unassembled WGS sequence"/>
</dbReference>
<dbReference type="WBParaSite" id="GPUH_0001345401-mRNA-1">
    <property type="protein sequence ID" value="GPUH_0001345401-mRNA-1"/>
    <property type="gene ID" value="GPUH_0001345401"/>
</dbReference>
<evidence type="ECO:0000313" key="1">
    <source>
        <dbReference type="EMBL" id="VDN22304.1"/>
    </source>
</evidence>
<evidence type="ECO:0000313" key="2">
    <source>
        <dbReference type="Proteomes" id="UP000271098"/>
    </source>
</evidence>
<keyword evidence="2" id="KW-1185">Reference proteome</keyword>
<organism evidence="3">
    <name type="scientific">Gongylonema pulchrum</name>
    <dbReference type="NCBI Taxonomy" id="637853"/>
    <lineage>
        <taxon>Eukaryota</taxon>
        <taxon>Metazoa</taxon>
        <taxon>Ecdysozoa</taxon>
        <taxon>Nematoda</taxon>
        <taxon>Chromadorea</taxon>
        <taxon>Rhabditida</taxon>
        <taxon>Spirurina</taxon>
        <taxon>Spiruromorpha</taxon>
        <taxon>Spiruroidea</taxon>
        <taxon>Gongylonematidae</taxon>
        <taxon>Gongylonema</taxon>
    </lineage>
</organism>
<reference evidence="3" key="1">
    <citation type="submission" date="2016-06" db="UniProtKB">
        <authorList>
            <consortium name="WormBaseParasite"/>
        </authorList>
    </citation>
    <scope>IDENTIFICATION</scope>
</reference>
<dbReference type="AlphaFoldDB" id="A0A183DXJ8"/>
<evidence type="ECO:0000313" key="3">
    <source>
        <dbReference type="WBParaSite" id="GPUH_0001345401-mRNA-1"/>
    </source>
</evidence>